<protein>
    <submittedName>
        <fullName evidence="2">Uncharacterized protein</fullName>
    </submittedName>
</protein>
<sequence>MDPEELAMLNSIINTRRSMATAKALAQHEMEHLEVNRSNPNSHSASRTPSRAVSPSPMRHRCVKFAPLPFPEDEEMSIPPASNVDKDGEYGARTIGLSSSALNSSESLPETEDSRSVNNNSTTSLLSRVLSSERPRSETGDDTSSIHHFRGRRLSRFVHGRRDSELSLPDDSPPPSPGSTWEDRLRRREHIRAQRPGGTGMVTLLDGERIPARMAGDRAMEMEIDEDLQDQLWGFAALERYRMRVKDEEAERQKEARKGKGKLSKEQAKELQRRFENEMLVLGVEALNKAHQGSGKKMAKHHASGPESTTERRSSAMSASALALPSSEGTRVHADPSISMPWPSPRLPRRPDARGIVVVPLNQLGERPERPFEGRSWLYQLPLDWDSDESDDDATTVKSTRHRATTRAAGQEVVHSSRQRRSKRSEKTWDDEFWPRPSATRRMYM</sequence>
<dbReference type="AlphaFoldDB" id="A0A0M9VMX8"/>
<evidence type="ECO:0000313" key="2">
    <source>
        <dbReference type="EMBL" id="KOS12759.1"/>
    </source>
</evidence>
<feature type="compositionally biased region" description="Low complexity" evidence="1">
    <location>
        <begin position="116"/>
        <end position="130"/>
    </location>
</feature>
<dbReference type="RefSeq" id="XP_017990391.1">
    <property type="nucleotide sequence ID" value="XM_018135892.1"/>
</dbReference>
<reference evidence="2 3" key="1">
    <citation type="submission" date="2015-07" db="EMBL/GenBank/DDBJ databases">
        <title>Draft Genome Sequence of Malassezia furfur CBS1878 and Malassezia pachydermatis CBS1879.</title>
        <authorList>
            <person name="Triana S."/>
            <person name="Ohm R."/>
            <person name="Gonzalez A."/>
            <person name="DeCock H."/>
            <person name="Restrepo S."/>
            <person name="Celis A."/>
        </authorList>
    </citation>
    <scope>NUCLEOTIDE SEQUENCE [LARGE SCALE GENOMIC DNA]</scope>
    <source>
        <strain evidence="2 3">CBS 1879</strain>
    </source>
</reference>
<feature type="region of interest" description="Disordered" evidence="1">
    <location>
        <begin position="30"/>
        <end position="147"/>
    </location>
</feature>
<organism evidence="2 3">
    <name type="scientific">Malassezia pachydermatis</name>
    <dbReference type="NCBI Taxonomy" id="77020"/>
    <lineage>
        <taxon>Eukaryota</taxon>
        <taxon>Fungi</taxon>
        <taxon>Dikarya</taxon>
        <taxon>Basidiomycota</taxon>
        <taxon>Ustilaginomycotina</taxon>
        <taxon>Malasseziomycetes</taxon>
        <taxon>Malasseziales</taxon>
        <taxon>Malasseziaceae</taxon>
        <taxon>Malassezia</taxon>
    </lineage>
</organism>
<keyword evidence="3" id="KW-1185">Reference proteome</keyword>
<name>A0A0M9VMX8_9BASI</name>
<feature type="region of interest" description="Disordered" evidence="1">
    <location>
        <begin position="160"/>
        <end position="185"/>
    </location>
</feature>
<dbReference type="OrthoDB" id="3350997at2759"/>
<feature type="region of interest" description="Disordered" evidence="1">
    <location>
        <begin position="387"/>
        <end position="445"/>
    </location>
</feature>
<dbReference type="STRING" id="77020.A0A0M9VMX8"/>
<feature type="compositionally biased region" description="Low complexity" evidence="1">
    <location>
        <begin position="97"/>
        <end position="108"/>
    </location>
</feature>
<gene>
    <name evidence="2" type="ORF">Malapachy_1388</name>
</gene>
<dbReference type="Proteomes" id="UP000037751">
    <property type="component" value="Unassembled WGS sequence"/>
</dbReference>
<feature type="region of interest" description="Disordered" evidence="1">
    <location>
        <begin position="291"/>
        <end position="347"/>
    </location>
</feature>
<accession>A0A0M9VMX8</accession>
<evidence type="ECO:0000256" key="1">
    <source>
        <dbReference type="SAM" id="MobiDB-lite"/>
    </source>
</evidence>
<evidence type="ECO:0000313" key="3">
    <source>
        <dbReference type="Proteomes" id="UP000037751"/>
    </source>
</evidence>
<proteinExistence type="predicted"/>
<dbReference type="EMBL" id="LGAV01000009">
    <property type="protein sequence ID" value="KOS12759.1"/>
    <property type="molecule type" value="Genomic_DNA"/>
</dbReference>
<feature type="compositionally biased region" description="Basic and acidic residues" evidence="1">
    <location>
        <begin position="425"/>
        <end position="434"/>
    </location>
</feature>
<dbReference type="GeneID" id="28727767"/>
<comment type="caution">
    <text evidence="2">The sequence shown here is derived from an EMBL/GenBank/DDBJ whole genome shotgun (WGS) entry which is preliminary data.</text>
</comment>
<feature type="compositionally biased region" description="Polar residues" evidence="1">
    <location>
        <begin position="36"/>
        <end position="53"/>
    </location>
</feature>
<feature type="compositionally biased region" description="Low complexity" evidence="1">
    <location>
        <begin position="315"/>
        <end position="327"/>
    </location>
</feature>
<dbReference type="VEuPathDB" id="FungiDB:Malapachy_1388"/>